<dbReference type="AlphaFoldDB" id="A0A8D2DWB7"/>
<dbReference type="Ensembl" id="ENSSVLT00005033281.1">
    <property type="protein sequence ID" value="ENSSVLP00005029968.1"/>
    <property type="gene ID" value="ENSSVLG00005023653.1"/>
</dbReference>
<reference evidence="1" key="2">
    <citation type="submission" date="2025-09" db="UniProtKB">
        <authorList>
            <consortium name="Ensembl"/>
        </authorList>
    </citation>
    <scope>IDENTIFICATION</scope>
</reference>
<reference evidence="1" key="1">
    <citation type="submission" date="2025-08" db="UniProtKB">
        <authorList>
            <consortium name="Ensembl"/>
        </authorList>
    </citation>
    <scope>IDENTIFICATION</scope>
</reference>
<organism evidence="1 2">
    <name type="scientific">Sciurus vulgaris</name>
    <name type="common">Eurasian red squirrel</name>
    <dbReference type="NCBI Taxonomy" id="55149"/>
    <lineage>
        <taxon>Eukaryota</taxon>
        <taxon>Metazoa</taxon>
        <taxon>Chordata</taxon>
        <taxon>Craniata</taxon>
        <taxon>Vertebrata</taxon>
        <taxon>Euteleostomi</taxon>
        <taxon>Mammalia</taxon>
        <taxon>Eutheria</taxon>
        <taxon>Euarchontoglires</taxon>
        <taxon>Glires</taxon>
        <taxon>Rodentia</taxon>
        <taxon>Sciuromorpha</taxon>
        <taxon>Sciuridae</taxon>
        <taxon>Sciurinae</taxon>
        <taxon>Sciurini</taxon>
        <taxon>Sciurus</taxon>
    </lineage>
</organism>
<name>A0A8D2DWB7_SCIVU</name>
<evidence type="ECO:0000313" key="1">
    <source>
        <dbReference type="Ensembl" id="ENSSVLP00005029968.1"/>
    </source>
</evidence>
<keyword evidence="2" id="KW-1185">Reference proteome</keyword>
<protein>
    <submittedName>
        <fullName evidence="1">Uncharacterized protein</fullName>
    </submittedName>
</protein>
<sequence length="90" mass="10706">MDHNTIILGDFNTPCSPLLNSMLLNDEWVKEEIKEKIKKYLEVNENTNITYQNLWDAMKAILRGKFIALSLYIKRIKRQQVNDQYYISKP</sequence>
<dbReference type="GeneTree" id="ENSGT00950000183016"/>
<accession>A0A8D2DWB7</accession>
<evidence type="ECO:0000313" key="2">
    <source>
        <dbReference type="Proteomes" id="UP000694564"/>
    </source>
</evidence>
<proteinExistence type="predicted"/>
<dbReference type="Proteomes" id="UP000694564">
    <property type="component" value="Chromosome 16"/>
</dbReference>